<evidence type="ECO:0000256" key="5">
    <source>
        <dbReference type="ARBA" id="ARBA00045173"/>
    </source>
</evidence>
<evidence type="ECO:0000256" key="2">
    <source>
        <dbReference type="ARBA" id="ARBA00018804"/>
    </source>
</evidence>
<keyword evidence="3" id="KW-0132">Cell division</keyword>
<evidence type="ECO:0000313" key="8">
    <source>
        <dbReference type="RefSeq" id="XP_011314497.1"/>
    </source>
</evidence>
<dbReference type="SUPFAM" id="SSF48371">
    <property type="entry name" value="ARM repeat"/>
    <property type="match status" value="1"/>
</dbReference>
<protein>
    <recommendedName>
        <fullName evidence="2">Ataxin-10</fullName>
    </recommendedName>
</protein>
<dbReference type="PANTHER" id="PTHR13255">
    <property type="entry name" value="ATAXIN-10"/>
    <property type="match status" value="1"/>
</dbReference>
<dbReference type="RefSeq" id="XP_011314497.1">
    <property type="nucleotide sequence ID" value="XM_011316195.1"/>
</dbReference>
<feature type="domain" description="Ataxin-10" evidence="6">
    <location>
        <begin position="389"/>
        <end position="483"/>
    </location>
</feature>
<dbReference type="Gene3D" id="1.25.10.10">
    <property type="entry name" value="Leucine-rich Repeat Variant"/>
    <property type="match status" value="1"/>
</dbReference>
<comment type="function">
    <text evidence="5">May play a role in the regulation of cytokinesis. May play a role in signaling by stimulating protein glycosylation. Induces neuritogenesis by activating the Ras-MAP kinase pathway and is necessary for the survival of cerebellar neurons. Does not appear to play a major role in ciliogenesis.</text>
</comment>
<evidence type="ECO:0000256" key="1">
    <source>
        <dbReference type="ARBA" id="ARBA00008384"/>
    </source>
</evidence>
<accession>A0A9R1TSD8</accession>
<dbReference type="InterPro" id="IPR016024">
    <property type="entry name" value="ARM-type_fold"/>
</dbReference>
<dbReference type="InterPro" id="IPR051374">
    <property type="entry name" value="Ataxin-10/CTR86_families"/>
</dbReference>
<dbReference type="Proteomes" id="UP000694866">
    <property type="component" value="Unplaced"/>
</dbReference>
<dbReference type="Pfam" id="PF09759">
    <property type="entry name" value="Atx10homo_assoc"/>
    <property type="match status" value="1"/>
</dbReference>
<dbReference type="GeneID" id="105273642"/>
<dbReference type="GO" id="GO:0031175">
    <property type="term" value="P:neuron projection development"/>
    <property type="evidence" value="ECO:0007669"/>
    <property type="project" value="TreeGrafter"/>
</dbReference>
<keyword evidence="4" id="KW-0131">Cell cycle</keyword>
<evidence type="ECO:0000313" key="7">
    <source>
        <dbReference type="Proteomes" id="UP000694866"/>
    </source>
</evidence>
<proteinExistence type="inferred from homology"/>
<dbReference type="AlphaFoldDB" id="A0A9R1TSD8"/>
<evidence type="ECO:0000256" key="4">
    <source>
        <dbReference type="ARBA" id="ARBA00023306"/>
    </source>
</evidence>
<dbReference type="GO" id="GO:0051301">
    <property type="term" value="P:cell division"/>
    <property type="evidence" value="ECO:0007669"/>
    <property type="project" value="UniProtKB-KW"/>
</dbReference>
<reference evidence="8" key="1">
    <citation type="submission" date="2025-08" db="UniProtKB">
        <authorList>
            <consortium name="RefSeq"/>
        </authorList>
    </citation>
    <scope>IDENTIFICATION</scope>
    <source>
        <strain evidence="8">USDA-PBARC FA_bdor</strain>
        <tissue evidence="8">Whole organism</tissue>
    </source>
</reference>
<gene>
    <name evidence="8" type="primary">LOC105273642</name>
</gene>
<comment type="similarity">
    <text evidence="1">Belongs to the ataxin-10 family.</text>
</comment>
<evidence type="ECO:0000256" key="3">
    <source>
        <dbReference type="ARBA" id="ARBA00022618"/>
    </source>
</evidence>
<dbReference type="OrthoDB" id="379794at2759"/>
<evidence type="ECO:0000259" key="6">
    <source>
        <dbReference type="Pfam" id="PF09759"/>
    </source>
</evidence>
<dbReference type="KEGG" id="fas:105273642"/>
<organism evidence="7 8">
    <name type="scientific">Fopius arisanus</name>
    <dbReference type="NCBI Taxonomy" id="64838"/>
    <lineage>
        <taxon>Eukaryota</taxon>
        <taxon>Metazoa</taxon>
        <taxon>Ecdysozoa</taxon>
        <taxon>Arthropoda</taxon>
        <taxon>Hexapoda</taxon>
        <taxon>Insecta</taxon>
        <taxon>Pterygota</taxon>
        <taxon>Neoptera</taxon>
        <taxon>Endopterygota</taxon>
        <taxon>Hymenoptera</taxon>
        <taxon>Apocrita</taxon>
        <taxon>Ichneumonoidea</taxon>
        <taxon>Braconidae</taxon>
        <taxon>Opiinae</taxon>
        <taxon>Fopius</taxon>
    </lineage>
</organism>
<name>A0A9R1TSD8_9HYME</name>
<sequence>MEDLDRLCRLSDDKKWDEFPKSVVFVTSNKVIIGKLAEILTKPGENLPPNVLFAILNCLANSCMYFQHESPEQIKKENPIYLENHCHELYRELSTPSSMSGEFFSFPYNGIIEWVIDYLDNHTTEDRDDQSEIVRVCLKFLCNLSTSLDKGYTAFLSDQKLRIIIGKILHWNNLNVLLPTCGLIHNVLFNTTEGSAPFEPLSTLEGLIRADTKKVRTANDAIMMFLQRTPDLLDTVYEALSMEVKLYLLEIIYQNVKEIVYCHVSDAIIFPENTIIYLMNRFKRRSDLILKTVDSYLNDMEPAEVTILLDVLGVLSSSDRRQCHILQRDSSLLINAVFLLRAIHMAGKEKNNYFTPAQKLSDIVPNSSKPDDTASDDTEDIRNHPAFGFKAGLIRLIGNLIYKHRANQNTLRDTEGIALILDCCNIDGRNPLILQWCILAIRNACDGMATNQEVIANSEKIKFIDSAVLREMGVTLHDDETGNTIGIVALPNESQAEKSPCRFG</sequence>
<dbReference type="GO" id="GO:0005829">
    <property type="term" value="C:cytosol"/>
    <property type="evidence" value="ECO:0007669"/>
    <property type="project" value="TreeGrafter"/>
</dbReference>
<dbReference type="InterPro" id="IPR019156">
    <property type="entry name" value="Ataxin-10_domain"/>
</dbReference>
<dbReference type="PANTHER" id="PTHR13255:SF0">
    <property type="entry name" value="ATAXIN-10"/>
    <property type="match status" value="1"/>
</dbReference>
<keyword evidence="7" id="KW-1185">Reference proteome</keyword>
<dbReference type="InterPro" id="IPR011989">
    <property type="entry name" value="ARM-like"/>
</dbReference>